<evidence type="ECO:0000313" key="2">
    <source>
        <dbReference type="Proteomes" id="UP000287853"/>
    </source>
</evidence>
<dbReference type="Proteomes" id="UP000287853">
    <property type="component" value="Unassembled WGS sequence"/>
</dbReference>
<evidence type="ECO:0000313" key="1">
    <source>
        <dbReference type="EMBL" id="RWX47125.1"/>
    </source>
</evidence>
<gene>
    <name evidence="1" type="ORF">H206_00167</name>
</gene>
<organism evidence="1 2">
    <name type="scientific">Candidatus Electrothrix aarhusensis</name>
    <dbReference type="NCBI Taxonomy" id="1859131"/>
    <lineage>
        <taxon>Bacteria</taxon>
        <taxon>Pseudomonadati</taxon>
        <taxon>Thermodesulfobacteriota</taxon>
        <taxon>Desulfobulbia</taxon>
        <taxon>Desulfobulbales</taxon>
        <taxon>Desulfobulbaceae</taxon>
        <taxon>Candidatus Electrothrix</taxon>
    </lineage>
</organism>
<protein>
    <recommendedName>
        <fullName evidence="3">SMP-30/Gluconolaconase/LRE-like region-containing protein</fullName>
    </recommendedName>
</protein>
<dbReference type="Gene3D" id="2.120.10.30">
    <property type="entry name" value="TolB, C-terminal domain"/>
    <property type="match status" value="1"/>
</dbReference>
<evidence type="ECO:0008006" key="3">
    <source>
        <dbReference type="Google" id="ProtNLM"/>
    </source>
</evidence>
<dbReference type="InterPro" id="IPR011042">
    <property type="entry name" value="6-blade_b-propeller_TolB-like"/>
</dbReference>
<name>A0A3S4TBJ8_9BACT</name>
<reference evidence="1 2" key="1">
    <citation type="submission" date="2017-01" db="EMBL/GenBank/DDBJ databases">
        <title>The cable genome- insights into the physiology and evolution of filamentous bacteria capable of sulfide oxidation via long distance electron transfer.</title>
        <authorList>
            <person name="Schreiber L."/>
            <person name="Bjerg J.T."/>
            <person name="Boggild A."/>
            <person name="Van De Vossenberg J."/>
            <person name="Meysman F."/>
            <person name="Nielsen L.P."/>
            <person name="Schramm A."/>
            <person name="Kjeldsen K.U."/>
        </authorList>
    </citation>
    <scope>NUCLEOTIDE SEQUENCE [LARGE SCALE GENOMIC DNA]</scope>
    <source>
        <strain evidence="1">MCF</strain>
    </source>
</reference>
<sequence length="246" mass="25970">MSNINGNSAEADGNGFISKLRQNGNVIALKWLDGSKDDVTLNAPKGMAIAGTDTGKYLFIADLNQVQVFALPGGEQKASIDIKGSTFLNGMTPGPDGSVYVIDTGFAGGMEPSGTDAVYQVWADGKYKVILQDKDMGHPNGIWYDNGQLIVNTLGSGELFSIDSAGQRTALPTPPAGGLDGLVKLKDGRLIVSSWAGSAIYALGKNGKFTVLANKLVSPADLGVDTKRHRLLVPLFKENKVVILPY</sequence>
<dbReference type="SUPFAM" id="SSF63829">
    <property type="entry name" value="Calcium-dependent phosphotriesterase"/>
    <property type="match status" value="1"/>
</dbReference>
<dbReference type="EMBL" id="MTKO01000041">
    <property type="protein sequence ID" value="RWX47125.1"/>
    <property type="molecule type" value="Genomic_DNA"/>
</dbReference>
<comment type="caution">
    <text evidence="1">The sequence shown here is derived from an EMBL/GenBank/DDBJ whole genome shotgun (WGS) entry which is preliminary data.</text>
</comment>
<proteinExistence type="predicted"/>
<accession>A0A3S4TBJ8</accession>
<dbReference type="AlphaFoldDB" id="A0A3S4TBJ8"/>
<keyword evidence="2" id="KW-1185">Reference proteome</keyword>